<evidence type="ECO:0000256" key="1">
    <source>
        <dbReference type="SAM" id="MobiDB-lite"/>
    </source>
</evidence>
<gene>
    <name evidence="2" type="ORF">Maq22A_1p36970</name>
</gene>
<dbReference type="PATRIC" id="fig|270351.10.peg.6670"/>
<sequence>MTKTTPRQTSPKVSTLASNVLSGRIKPTPAQVRTLAATALSQDQTKGQKPKR</sequence>
<feature type="region of interest" description="Disordered" evidence="1">
    <location>
        <begin position="1"/>
        <end position="29"/>
    </location>
</feature>
<accession>A0A0C6FR81</accession>
<protein>
    <submittedName>
        <fullName evidence="2">Uncharacterized protein</fullName>
    </submittedName>
</protein>
<dbReference type="KEGG" id="maqu:Maq22A_1p36970"/>
<proteinExistence type="predicted"/>
<name>A0A0C6FR81_9HYPH</name>
<organism evidence="2 3">
    <name type="scientific">Methylobacterium aquaticum</name>
    <dbReference type="NCBI Taxonomy" id="270351"/>
    <lineage>
        <taxon>Bacteria</taxon>
        <taxon>Pseudomonadati</taxon>
        <taxon>Pseudomonadota</taxon>
        <taxon>Alphaproteobacteria</taxon>
        <taxon>Hyphomicrobiales</taxon>
        <taxon>Methylobacteriaceae</taxon>
        <taxon>Methylobacterium</taxon>
    </lineage>
</organism>
<evidence type="ECO:0000313" key="3">
    <source>
        <dbReference type="Proteomes" id="UP000061432"/>
    </source>
</evidence>
<dbReference type="AlphaFoldDB" id="A0A0C6FR81"/>
<reference evidence="3" key="2">
    <citation type="submission" date="2015-01" db="EMBL/GenBank/DDBJ databases">
        <title>Complete genome sequence of Methylobacterium aquaticum strain 22A.</title>
        <authorList>
            <person name="Tani A."/>
            <person name="Ogura Y."/>
            <person name="Hayashi T."/>
        </authorList>
    </citation>
    <scope>NUCLEOTIDE SEQUENCE [LARGE SCALE GENOMIC DNA]</scope>
    <source>
        <strain evidence="3">MA-22A</strain>
        <plasmid evidence="3">Plasmid pMaq22A_1p DNA</plasmid>
    </source>
</reference>
<geneLocation type="plasmid" evidence="3">
    <name>pMaq22A_1p DNA</name>
</geneLocation>
<keyword evidence="2" id="KW-0614">Plasmid</keyword>
<feature type="compositionally biased region" description="Polar residues" evidence="1">
    <location>
        <begin position="1"/>
        <end position="21"/>
    </location>
</feature>
<dbReference type="EMBL" id="AP014705">
    <property type="protein sequence ID" value="BAQ49587.1"/>
    <property type="molecule type" value="Genomic_DNA"/>
</dbReference>
<evidence type="ECO:0000313" key="2">
    <source>
        <dbReference type="EMBL" id="BAQ49587.1"/>
    </source>
</evidence>
<reference evidence="2 3" key="1">
    <citation type="journal article" date="2015" name="Genome Announc.">
        <title>Complete Genome Sequence of Methylobacterium aquaticum Strain 22A, Isolated from Racomitrium japonicum Moss.</title>
        <authorList>
            <person name="Tani A."/>
            <person name="Ogura Y."/>
            <person name="Hayashi T."/>
            <person name="Kimbara K."/>
        </authorList>
    </citation>
    <scope>NUCLEOTIDE SEQUENCE [LARGE SCALE GENOMIC DNA]</scope>
    <source>
        <strain evidence="2 3">MA-22A</strain>
        <plasmid evidence="3">Plasmid pMaq22A_1p DNA</plasmid>
    </source>
</reference>
<dbReference type="Proteomes" id="UP000061432">
    <property type="component" value="Plasmid pMaq22A_1p"/>
</dbReference>